<dbReference type="InterPro" id="IPR012337">
    <property type="entry name" value="RNaseH-like_sf"/>
</dbReference>
<dbReference type="InterPro" id="IPR038720">
    <property type="entry name" value="YprB_RNase_H-like_dom"/>
</dbReference>
<evidence type="ECO:0000313" key="2">
    <source>
        <dbReference type="EMBL" id="DAE22010.1"/>
    </source>
</evidence>
<organism evidence="2">
    <name type="scientific">Podoviridae sp. ctRnx2</name>
    <dbReference type="NCBI Taxonomy" id="2826555"/>
    <lineage>
        <taxon>Viruses</taxon>
        <taxon>Duplodnaviria</taxon>
        <taxon>Heunggongvirae</taxon>
        <taxon>Uroviricota</taxon>
        <taxon>Caudoviricetes</taxon>
    </lineage>
</organism>
<dbReference type="Gene3D" id="3.30.420.10">
    <property type="entry name" value="Ribonuclease H-like superfamily/Ribonuclease H"/>
    <property type="match status" value="1"/>
</dbReference>
<evidence type="ECO:0000259" key="1">
    <source>
        <dbReference type="Pfam" id="PF13482"/>
    </source>
</evidence>
<protein>
    <submittedName>
        <fullName evidence="2">DNA polymerase B</fullName>
    </submittedName>
</protein>
<accession>A0A8S5QSS8</accession>
<dbReference type="EMBL" id="BK015724">
    <property type="protein sequence ID" value="DAE22010.1"/>
    <property type="molecule type" value="Genomic_DNA"/>
</dbReference>
<proteinExistence type="predicted"/>
<reference evidence="2" key="1">
    <citation type="journal article" date="2021" name="Proc. Natl. Acad. Sci. U.S.A.">
        <title>A Catalog of Tens of Thousands of Viruses from Human Metagenomes Reveals Hidden Associations with Chronic Diseases.</title>
        <authorList>
            <person name="Tisza M.J."/>
            <person name="Buck C.B."/>
        </authorList>
    </citation>
    <scope>NUCLEOTIDE SEQUENCE</scope>
    <source>
        <strain evidence="2">CtRnx2</strain>
    </source>
</reference>
<dbReference type="Pfam" id="PF13482">
    <property type="entry name" value="RNase_H_2"/>
    <property type="match status" value="1"/>
</dbReference>
<name>A0A8S5QSS8_9CAUD</name>
<dbReference type="SUPFAM" id="SSF53098">
    <property type="entry name" value="Ribonuclease H-like"/>
    <property type="match status" value="1"/>
</dbReference>
<dbReference type="GO" id="GO:0003676">
    <property type="term" value="F:nucleic acid binding"/>
    <property type="evidence" value="ECO:0007669"/>
    <property type="project" value="InterPro"/>
</dbReference>
<feature type="domain" description="YprB ribonuclease H-like" evidence="1">
    <location>
        <begin position="137"/>
        <end position="270"/>
    </location>
</feature>
<sequence>MTTLRATSGVSCTAAATASWGSWRTTTSGMGSLTSACSLLGLLSTSPKGPASLWISGSSTQPSRPMKKSAKPAMKQLENVEWPKRKPRILVFDIETSPNLVYTFGLFNQNISLEQVIKETSLLSISWKFLGEPETFYMQVNQNQEDLWDDKELCQAVSALFQNVDAVIGHNITRFDLPVIRGRLYHHNLPQLPPINEIDTLVMAGHAGKHLSRKLAHLTKGLQFTKMSHAKFPGFALWRECLARNPAAWEEMERYNRMDVISNEALFERLRPFSKVHIPGYQTGELCCPKCGSKDLKKRGVLETRGGWYQRYKCGSCGGWSQSRITHRPRQIAQSILKGA</sequence>
<dbReference type="InterPro" id="IPR036397">
    <property type="entry name" value="RNaseH_sf"/>
</dbReference>